<proteinExistence type="predicted"/>
<gene>
    <name evidence="1" type="ORF">ABK249_08125</name>
</gene>
<keyword evidence="2" id="KW-1185">Reference proteome</keyword>
<dbReference type="EMBL" id="JBEAAL010000004">
    <property type="protein sequence ID" value="MEQ1404896.1"/>
    <property type="molecule type" value="Genomic_DNA"/>
</dbReference>
<reference evidence="1 2" key="1">
    <citation type="submission" date="2024-05" db="EMBL/GenBank/DDBJ databases">
        <title>Neorhizobium sp. Rsf11, a plant growth promoting and heavy metal resistant PAH-degrader.</title>
        <authorList>
            <person name="Golubev S.N."/>
            <person name="Muratova A.Y."/>
            <person name="Markelova M.I."/>
        </authorList>
    </citation>
    <scope>NUCLEOTIDE SEQUENCE [LARGE SCALE GENOMIC DNA]</scope>
    <source>
        <strain evidence="1 2">Rsf11</strain>
    </source>
</reference>
<organism evidence="1 2">
    <name type="scientific">Neorhizobium phenanthreniclasticum</name>
    <dbReference type="NCBI Taxonomy" id="3157917"/>
    <lineage>
        <taxon>Bacteria</taxon>
        <taxon>Pseudomonadati</taxon>
        <taxon>Pseudomonadota</taxon>
        <taxon>Alphaproteobacteria</taxon>
        <taxon>Hyphomicrobiales</taxon>
        <taxon>Rhizobiaceae</taxon>
        <taxon>Rhizobium/Agrobacterium group</taxon>
        <taxon>Neorhizobium</taxon>
    </lineage>
</organism>
<name>A0ABV0LZ72_9HYPH</name>
<dbReference type="SUPFAM" id="SSF53187">
    <property type="entry name" value="Zn-dependent exopeptidases"/>
    <property type="match status" value="1"/>
</dbReference>
<dbReference type="InterPro" id="IPR007709">
    <property type="entry name" value="N-FG_amidohydro"/>
</dbReference>
<evidence type="ECO:0000313" key="1">
    <source>
        <dbReference type="EMBL" id="MEQ1404896.1"/>
    </source>
</evidence>
<accession>A0ABV0LZ72</accession>
<dbReference type="Proteomes" id="UP001496627">
    <property type="component" value="Unassembled WGS sequence"/>
</dbReference>
<protein>
    <submittedName>
        <fullName evidence="1">N-formylglutamate amidohydrolase</fullName>
    </submittedName>
</protein>
<dbReference type="RefSeq" id="WP_052182760.1">
    <property type="nucleotide sequence ID" value="NZ_JBEAAL010000004.1"/>
</dbReference>
<dbReference type="Pfam" id="PF05013">
    <property type="entry name" value="FGase"/>
    <property type="match status" value="1"/>
</dbReference>
<evidence type="ECO:0000313" key="2">
    <source>
        <dbReference type="Proteomes" id="UP001496627"/>
    </source>
</evidence>
<sequence>MSDPLFAAVEIDGVLKIIPPTAPAVPLVFDSPHSGLTIPDFERTVSDELVRVAADTYVDDLFGFAPSIGAPLLIALFPRSFLDLNRSVRDVDVEMIEGEWPHPTRDSAAARRGMGLAWRYAWGDTPMYGRKLTVEELEKRVETYWRPYHREIVRLLDETYATFGKVYHVNCHSMPAIGHVLSPDPPGTVRKDVVVGDYDGQSSEPDFVNLVIETLEGLGYSVSLNVPFRGAELVSAYSAPSNKRHSIQIELNRKLYMDEDTREKNAGYAELKANLALLGTRLREYVTTLA</sequence>
<comment type="caution">
    <text evidence="1">The sequence shown here is derived from an EMBL/GenBank/DDBJ whole genome shotgun (WGS) entry which is preliminary data.</text>
</comment>
<dbReference type="Gene3D" id="3.40.630.40">
    <property type="entry name" value="Zn-dependent exopeptidases"/>
    <property type="match status" value="1"/>
</dbReference>